<dbReference type="Gene3D" id="3.90.1150.30">
    <property type="match status" value="1"/>
</dbReference>
<reference evidence="1" key="1">
    <citation type="journal article" date="2012" name="Environ. Microbiol.">
        <title>Genomic content of uncultured Bacteroidetes from contrasting oceanic provinces in the North Atlantic Ocean.</title>
        <authorList>
            <person name="Gomez-Pereira P.R."/>
            <person name="Schuler M."/>
            <person name="Fuchs B.M."/>
            <person name="Bennke C."/>
            <person name="Teeling H."/>
            <person name="Waldmann J."/>
            <person name="Richter M."/>
            <person name="Barbe V."/>
            <person name="Bataille E."/>
            <person name="Glockner F.O."/>
            <person name="Amann R."/>
        </authorList>
    </citation>
    <scope>NUCLEOTIDE SEQUENCE</scope>
</reference>
<dbReference type="InterPro" id="IPR007351">
    <property type="entry name" value="YjbR"/>
</dbReference>
<dbReference type="AlphaFoldDB" id="H6RDV1"/>
<sequence>MNVEEFHTFCLSKPGVTEEFPFDRETLVFKVMGKIFVLTSMNTWESGAPQMNVKCDPGQAVELREKFPDQVFPGYHMNKKHWNTVHINAGLPDAKIHHFINHSYDLVVSKLPKAKRPQPLS</sequence>
<reference evidence="1" key="2">
    <citation type="submission" date="2012-02" db="EMBL/GenBank/DDBJ databases">
        <authorList>
            <person name="Genoscope - CEA"/>
        </authorList>
    </citation>
    <scope>NUCLEOTIDE SEQUENCE</scope>
</reference>
<gene>
    <name evidence="1" type="ORF">VIS_S3ASA20033</name>
</gene>
<evidence type="ECO:0000313" key="1">
    <source>
        <dbReference type="EMBL" id="CCF99212.1"/>
    </source>
</evidence>
<dbReference type="SUPFAM" id="SSF142906">
    <property type="entry name" value="YjbR-like"/>
    <property type="match status" value="1"/>
</dbReference>
<name>H6RDV1_9BACT</name>
<dbReference type="InterPro" id="IPR038056">
    <property type="entry name" value="YjbR-like_sf"/>
</dbReference>
<dbReference type="PANTHER" id="PTHR35145">
    <property type="entry name" value="CYTOPLASMIC PROTEIN-RELATED"/>
    <property type="match status" value="1"/>
</dbReference>
<dbReference type="InterPro" id="IPR058532">
    <property type="entry name" value="YjbR/MT2646/Rv2570-like"/>
</dbReference>
<proteinExistence type="predicted"/>
<dbReference type="PANTHER" id="PTHR35145:SF1">
    <property type="entry name" value="CYTOPLASMIC PROTEIN"/>
    <property type="match status" value="1"/>
</dbReference>
<accession>H6RDV1</accession>
<dbReference type="EMBL" id="FO117573">
    <property type="protein sequence ID" value="CCF99212.1"/>
    <property type="molecule type" value="Genomic_DNA"/>
</dbReference>
<dbReference type="Pfam" id="PF04237">
    <property type="entry name" value="YjbR"/>
    <property type="match status" value="1"/>
</dbReference>
<organism evidence="1">
    <name type="scientific">uncultured Flavobacteriia bacterium</name>
    <dbReference type="NCBI Taxonomy" id="212695"/>
    <lineage>
        <taxon>Bacteria</taxon>
        <taxon>Pseudomonadati</taxon>
        <taxon>Bacteroidota</taxon>
        <taxon>Flavobacteriia</taxon>
        <taxon>environmental samples</taxon>
    </lineage>
</organism>
<protein>
    <submittedName>
        <fullName evidence="1">Protein containing DUF419</fullName>
    </submittedName>
</protein>